<evidence type="ECO:0000313" key="7">
    <source>
        <dbReference type="Proteomes" id="UP001162164"/>
    </source>
</evidence>
<keyword evidence="5" id="KW-0472">Membrane</keyword>
<evidence type="ECO:0000313" key="6">
    <source>
        <dbReference type="EMBL" id="KAJ8971084.1"/>
    </source>
</evidence>
<keyword evidence="5" id="KW-0812">Transmembrane</keyword>
<dbReference type="SUPFAM" id="SSF53756">
    <property type="entry name" value="UDP-Glycosyltransferase/glycogen phosphorylase"/>
    <property type="match status" value="1"/>
</dbReference>
<comment type="subcellular location">
    <subcellularLocation>
        <location evidence="5">Membrane</location>
        <topology evidence="5">Single-pass membrane protein</topology>
    </subcellularLocation>
</comment>
<keyword evidence="7" id="KW-1185">Reference proteome</keyword>
<dbReference type="InterPro" id="IPR050271">
    <property type="entry name" value="UDP-glycosyltransferase"/>
</dbReference>
<name>A0ABQ9J1A9_9CUCU</name>
<dbReference type="Gene3D" id="3.40.50.2000">
    <property type="entry name" value="Glycogen Phosphorylase B"/>
    <property type="match status" value="2"/>
</dbReference>
<comment type="catalytic activity">
    <reaction evidence="5">
        <text>glucuronate acceptor + UDP-alpha-D-glucuronate = acceptor beta-D-glucuronoside + UDP + H(+)</text>
        <dbReference type="Rhea" id="RHEA:21032"/>
        <dbReference type="ChEBI" id="CHEBI:15378"/>
        <dbReference type="ChEBI" id="CHEBI:58052"/>
        <dbReference type="ChEBI" id="CHEBI:58223"/>
        <dbReference type="ChEBI" id="CHEBI:132367"/>
        <dbReference type="ChEBI" id="CHEBI:132368"/>
        <dbReference type="EC" id="2.4.1.17"/>
    </reaction>
</comment>
<dbReference type="PANTHER" id="PTHR48043:SF159">
    <property type="entry name" value="EG:EG0003.4 PROTEIN-RELATED"/>
    <property type="match status" value="1"/>
</dbReference>
<comment type="caution">
    <text evidence="6">The sequence shown here is derived from an EMBL/GenBank/DDBJ whole genome shotgun (WGS) entry which is preliminary data.</text>
</comment>
<evidence type="ECO:0000256" key="1">
    <source>
        <dbReference type="ARBA" id="ARBA00009995"/>
    </source>
</evidence>
<dbReference type="Proteomes" id="UP001162164">
    <property type="component" value="Unassembled WGS sequence"/>
</dbReference>
<dbReference type="PANTHER" id="PTHR48043">
    <property type="entry name" value="EG:EG0003.4 PROTEIN-RELATED"/>
    <property type="match status" value="1"/>
</dbReference>
<keyword evidence="2 4" id="KW-0328">Glycosyltransferase</keyword>
<accession>A0ABQ9J1A9</accession>
<dbReference type="EMBL" id="JAPWTJ010001526">
    <property type="protein sequence ID" value="KAJ8971084.1"/>
    <property type="molecule type" value="Genomic_DNA"/>
</dbReference>
<evidence type="ECO:0000256" key="3">
    <source>
        <dbReference type="ARBA" id="ARBA00022679"/>
    </source>
</evidence>
<dbReference type="EC" id="2.4.1.17" evidence="5"/>
<feature type="non-terminal residue" evidence="6">
    <location>
        <position position="1"/>
    </location>
</feature>
<feature type="transmembrane region" description="Helical" evidence="5">
    <location>
        <begin position="468"/>
        <end position="487"/>
    </location>
</feature>
<organism evidence="6 7">
    <name type="scientific">Molorchus minor</name>
    <dbReference type="NCBI Taxonomy" id="1323400"/>
    <lineage>
        <taxon>Eukaryota</taxon>
        <taxon>Metazoa</taxon>
        <taxon>Ecdysozoa</taxon>
        <taxon>Arthropoda</taxon>
        <taxon>Hexapoda</taxon>
        <taxon>Insecta</taxon>
        <taxon>Pterygota</taxon>
        <taxon>Neoptera</taxon>
        <taxon>Endopterygota</taxon>
        <taxon>Coleoptera</taxon>
        <taxon>Polyphaga</taxon>
        <taxon>Cucujiformia</taxon>
        <taxon>Chrysomeloidea</taxon>
        <taxon>Cerambycidae</taxon>
        <taxon>Lamiinae</taxon>
        <taxon>Monochamini</taxon>
        <taxon>Molorchus</taxon>
    </lineage>
</organism>
<dbReference type="InterPro" id="IPR002213">
    <property type="entry name" value="UDP_glucos_trans"/>
</dbReference>
<sequence>SQCANILVIMTPPAYSSQLAYIELWRELSLRGHKVTLVTPNPINDPKLTNLTEIATKDTHRKVSNLTRFADSVVTSWNIYYYTHGVFREVSEMLHQYSKIRNLVNKSDVKSFDVVLVYFLSPEFLYLGEVYNCPTILYSSYYLHSYYYYLRGDMPHPASFADMGLQMFQPQNFQDRLLSTIYNMHIWYAKVFTEYPEREEIIQRYSKRKVNVEQLIRNVDLLFVNTNPVIHGARSLNPTTIEIGYERKLLHPEILDKDLKSFMDSSRDGFIYFSLGSTLKSKDLNKQFIKTIVEILAEIPLKIIFKYEADDLTDMARNILFVKWAPQYTILRHPNIKLFITQGGFHSMEEAIYSGVPMIAIPIFIDQKYNGQIMEAKGIGKIVNKMTVKMDLRSAIMDILNNSRTLKIISGSYKDNILKLRKLASDVPMNGLEKAIWWIEYVIRNKGAKHLRNPTSDLPFYQYAHLDVIAFLVLTVTVCLSIIIVSIRKLHKIIVQSTNKNKKE</sequence>
<dbReference type="PROSITE" id="PS00375">
    <property type="entry name" value="UDPGT"/>
    <property type="match status" value="1"/>
</dbReference>
<protein>
    <recommendedName>
        <fullName evidence="5">UDP-glucuronosyltransferase</fullName>
        <ecNumber evidence="5">2.4.1.17</ecNumber>
    </recommendedName>
</protein>
<comment type="similarity">
    <text evidence="1 4">Belongs to the UDP-glycosyltransferase family.</text>
</comment>
<keyword evidence="3 4" id="KW-0808">Transferase</keyword>
<dbReference type="InterPro" id="IPR035595">
    <property type="entry name" value="UDP_glycos_trans_CS"/>
</dbReference>
<evidence type="ECO:0000256" key="2">
    <source>
        <dbReference type="ARBA" id="ARBA00022676"/>
    </source>
</evidence>
<evidence type="ECO:0000256" key="5">
    <source>
        <dbReference type="RuleBase" id="RU362059"/>
    </source>
</evidence>
<dbReference type="CDD" id="cd03784">
    <property type="entry name" value="GT1_Gtf-like"/>
    <property type="match status" value="1"/>
</dbReference>
<proteinExistence type="inferred from homology"/>
<dbReference type="Pfam" id="PF00201">
    <property type="entry name" value="UDPGT"/>
    <property type="match status" value="1"/>
</dbReference>
<evidence type="ECO:0000256" key="4">
    <source>
        <dbReference type="RuleBase" id="RU003718"/>
    </source>
</evidence>
<gene>
    <name evidence="6" type="ORF">NQ317_019256</name>
</gene>
<reference evidence="6" key="1">
    <citation type="journal article" date="2023" name="Insect Mol. Biol.">
        <title>Genome sequencing provides insights into the evolution of gene families encoding plant cell wall-degrading enzymes in longhorned beetles.</title>
        <authorList>
            <person name="Shin N.R."/>
            <person name="Okamura Y."/>
            <person name="Kirsch R."/>
            <person name="Pauchet Y."/>
        </authorList>
    </citation>
    <scope>NUCLEOTIDE SEQUENCE</scope>
    <source>
        <strain evidence="6">MMC_N1</strain>
    </source>
</reference>
<keyword evidence="5" id="KW-1133">Transmembrane helix</keyword>